<proteinExistence type="predicted"/>
<feature type="transmembrane region" description="Helical" evidence="3">
    <location>
        <begin position="313"/>
        <end position="335"/>
    </location>
</feature>
<keyword evidence="3" id="KW-0472">Membrane</keyword>
<dbReference type="EMBL" id="MVGC01000080">
    <property type="protein sequence ID" value="RJE24459.1"/>
    <property type="molecule type" value="Genomic_DNA"/>
</dbReference>
<dbReference type="PROSITE" id="PS50850">
    <property type="entry name" value="MFS"/>
    <property type="match status" value="1"/>
</dbReference>
<dbReference type="Gene3D" id="1.20.1250.20">
    <property type="entry name" value="MFS general substrate transporter like domains"/>
    <property type="match status" value="1"/>
</dbReference>
<dbReference type="Pfam" id="PF07690">
    <property type="entry name" value="MFS_1"/>
    <property type="match status" value="1"/>
</dbReference>
<evidence type="ECO:0000256" key="3">
    <source>
        <dbReference type="SAM" id="Phobius"/>
    </source>
</evidence>
<dbReference type="Proteomes" id="UP000266188">
    <property type="component" value="Unassembled WGS sequence"/>
</dbReference>
<feature type="transmembrane region" description="Helical" evidence="3">
    <location>
        <begin position="163"/>
        <end position="184"/>
    </location>
</feature>
<organism evidence="5 6">
    <name type="scientific">Aspergillus sclerotialis</name>
    <dbReference type="NCBI Taxonomy" id="2070753"/>
    <lineage>
        <taxon>Eukaryota</taxon>
        <taxon>Fungi</taxon>
        <taxon>Dikarya</taxon>
        <taxon>Ascomycota</taxon>
        <taxon>Pezizomycotina</taxon>
        <taxon>Eurotiomycetes</taxon>
        <taxon>Eurotiomycetidae</taxon>
        <taxon>Eurotiales</taxon>
        <taxon>Aspergillaceae</taxon>
        <taxon>Aspergillus</taxon>
        <taxon>Aspergillus subgen. Polypaecilum</taxon>
    </lineage>
</organism>
<comment type="caution">
    <text evidence="5">The sequence shown here is derived from an EMBL/GenBank/DDBJ whole genome shotgun (WGS) entry which is preliminary data.</text>
</comment>
<feature type="transmembrane region" description="Helical" evidence="3">
    <location>
        <begin position="275"/>
        <end position="301"/>
    </location>
</feature>
<protein>
    <submittedName>
        <fullName evidence="5">Mfs transporter</fullName>
    </submittedName>
</protein>
<feature type="transmembrane region" description="Helical" evidence="3">
    <location>
        <begin position="196"/>
        <end position="217"/>
    </location>
</feature>
<feature type="compositionally biased region" description="Polar residues" evidence="2">
    <location>
        <begin position="234"/>
        <end position="244"/>
    </location>
</feature>
<gene>
    <name evidence="5" type="ORF">PHISCL_03210</name>
</gene>
<dbReference type="PANTHER" id="PTHR23520">
    <property type="entry name" value="TRANSPORTER, PUTATIVE (AFU_ORTHOLOGUE AFUA_3G04000)-RELATED"/>
    <property type="match status" value="1"/>
</dbReference>
<evidence type="ECO:0000259" key="4">
    <source>
        <dbReference type="PROSITE" id="PS50850"/>
    </source>
</evidence>
<dbReference type="PANTHER" id="PTHR23520:SF5">
    <property type="entry name" value="TRANSPORTER, PUTATIVE (AFU_ORTHOLOGUE AFUA_3G04000)-RELATED"/>
    <property type="match status" value="1"/>
</dbReference>
<feature type="transmembrane region" description="Helical" evidence="3">
    <location>
        <begin position="45"/>
        <end position="64"/>
    </location>
</feature>
<evidence type="ECO:0000256" key="2">
    <source>
        <dbReference type="SAM" id="MobiDB-lite"/>
    </source>
</evidence>
<evidence type="ECO:0000313" key="5">
    <source>
        <dbReference type="EMBL" id="RJE24459.1"/>
    </source>
</evidence>
<sequence>MYSPNVSYHGAKSSLTKIWNELGLITIWQSSLDVKLLCTQRFIRLFAYGGSTLILASYLSARGITDDRIGLFMTLTLVGDVVISFFLTLFADAMGRRAVLAFGSALMVASGVVFAISGNFWILLTAAIFGVISPSGNEIGPFRAVEESTLAHLTPHELLSDVFVWYSLIGNAGTAIGMMVCGWTINFLQSSKEWSYIPACQVIFFIYAAVGGLKFLLTLGLTQKVEISKKEQTPRTQQRGTETESLLGHRDTEQGIQEPRKKSFFSNIERGLVPLVIRLVILFGLDSFASGLASLSWMTYFFKRKFDLPEGKLGSIFFTSSVISAISMLVASSIAKRIGNVKTMVFTHLPSAICLALIPVPTILPLALTFLILRACSQNMDVAPRSAFLAAALPADRRTAIMGAINVVKTSSQSLGPLITGVLARNHLFGASFTLAGILKAIYDIGMLISFAGKEPSRQMPASEEGQEEEQ</sequence>
<name>A0A3A2ZMK3_9EURO</name>
<feature type="transmembrane region" description="Helical" evidence="3">
    <location>
        <begin position="347"/>
        <end position="373"/>
    </location>
</feature>
<feature type="domain" description="Major facilitator superfamily (MFS) profile" evidence="4">
    <location>
        <begin position="33"/>
        <end position="458"/>
    </location>
</feature>
<evidence type="ECO:0000313" key="6">
    <source>
        <dbReference type="Proteomes" id="UP000266188"/>
    </source>
</evidence>
<comment type="subcellular location">
    <subcellularLocation>
        <location evidence="1">Membrane</location>
        <topology evidence="1">Multi-pass membrane protein</topology>
    </subcellularLocation>
</comment>
<reference evidence="6" key="1">
    <citation type="submission" date="2017-02" db="EMBL/GenBank/DDBJ databases">
        <authorList>
            <person name="Tafer H."/>
            <person name="Lopandic K."/>
        </authorList>
    </citation>
    <scope>NUCLEOTIDE SEQUENCE [LARGE SCALE GENOMIC DNA]</scope>
    <source>
        <strain evidence="6">CBS 366.77</strain>
    </source>
</reference>
<feature type="transmembrane region" description="Helical" evidence="3">
    <location>
        <begin position="98"/>
        <end position="124"/>
    </location>
</feature>
<evidence type="ECO:0000256" key="1">
    <source>
        <dbReference type="ARBA" id="ARBA00004141"/>
    </source>
</evidence>
<keyword evidence="6" id="KW-1185">Reference proteome</keyword>
<dbReference type="OrthoDB" id="10027823at2759"/>
<accession>A0A3A2ZMK3</accession>
<keyword evidence="3" id="KW-0812">Transmembrane</keyword>
<dbReference type="InterPro" id="IPR036259">
    <property type="entry name" value="MFS_trans_sf"/>
</dbReference>
<dbReference type="GO" id="GO:0000329">
    <property type="term" value="C:fungal-type vacuole membrane"/>
    <property type="evidence" value="ECO:0007669"/>
    <property type="project" value="TreeGrafter"/>
</dbReference>
<dbReference type="GO" id="GO:0022857">
    <property type="term" value="F:transmembrane transporter activity"/>
    <property type="evidence" value="ECO:0007669"/>
    <property type="project" value="InterPro"/>
</dbReference>
<keyword evidence="3" id="KW-1133">Transmembrane helix</keyword>
<feature type="region of interest" description="Disordered" evidence="2">
    <location>
        <begin position="230"/>
        <end position="255"/>
    </location>
</feature>
<dbReference type="SUPFAM" id="SSF103473">
    <property type="entry name" value="MFS general substrate transporter"/>
    <property type="match status" value="1"/>
</dbReference>
<feature type="transmembrane region" description="Helical" evidence="3">
    <location>
        <begin position="70"/>
        <end position="91"/>
    </location>
</feature>
<dbReference type="InterPro" id="IPR011701">
    <property type="entry name" value="MFS"/>
</dbReference>
<dbReference type="InterPro" id="IPR020846">
    <property type="entry name" value="MFS_dom"/>
</dbReference>
<dbReference type="STRING" id="2070753.A0A3A2ZMK3"/>
<dbReference type="AlphaFoldDB" id="A0A3A2ZMK3"/>